<reference evidence="1" key="1">
    <citation type="journal article" date="2022" name="bioRxiv">
        <title>Sequencing and chromosome-scale assembly of the giantPleurodeles waltlgenome.</title>
        <authorList>
            <person name="Brown T."/>
            <person name="Elewa A."/>
            <person name="Iarovenko S."/>
            <person name="Subramanian E."/>
            <person name="Araus A.J."/>
            <person name="Petzold A."/>
            <person name="Susuki M."/>
            <person name="Suzuki K.-i.T."/>
            <person name="Hayashi T."/>
            <person name="Toyoda A."/>
            <person name="Oliveira C."/>
            <person name="Osipova E."/>
            <person name="Leigh N.D."/>
            <person name="Simon A."/>
            <person name="Yun M.H."/>
        </authorList>
    </citation>
    <scope>NUCLEOTIDE SEQUENCE</scope>
    <source>
        <strain evidence="1">20211129_DDA</strain>
        <tissue evidence="1">Liver</tissue>
    </source>
</reference>
<proteinExistence type="predicted"/>
<accession>A0AAV7UAE1</accession>
<name>A0AAV7UAE1_PLEWA</name>
<evidence type="ECO:0000313" key="1">
    <source>
        <dbReference type="EMBL" id="KAJ1185415.1"/>
    </source>
</evidence>
<organism evidence="1 2">
    <name type="scientific">Pleurodeles waltl</name>
    <name type="common">Iberian ribbed newt</name>
    <dbReference type="NCBI Taxonomy" id="8319"/>
    <lineage>
        <taxon>Eukaryota</taxon>
        <taxon>Metazoa</taxon>
        <taxon>Chordata</taxon>
        <taxon>Craniata</taxon>
        <taxon>Vertebrata</taxon>
        <taxon>Euteleostomi</taxon>
        <taxon>Amphibia</taxon>
        <taxon>Batrachia</taxon>
        <taxon>Caudata</taxon>
        <taxon>Salamandroidea</taxon>
        <taxon>Salamandridae</taxon>
        <taxon>Pleurodelinae</taxon>
        <taxon>Pleurodeles</taxon>
    </lineage>
</organism>
<dbReference type="EMBL" id="JANPWB010000005">
    <property type="protein sequence ID" value="KAJ1185415.1"/>
    <property type="molecule type" value="Genomic_DNA"/>
</dbReference>
<gene>
    <name evidence="1" type="ORF">NDU88_002208</name>
</gene>
<protein>
    <submittedName>
        <fullName evidence="1">Uncharacterized protein</fullName>
    </submittedName>
</protein>
<dbReference type="AlphaFoldDB" id="A0AAV7UAE1"/>
<sequence length="70" mass="7520">MFASFPVAEPEAVISVSLVVPSLLHGEGQQFPGLVPRPGPVHLDVVFRVVLVRANQVAVVLELGGKCLWF</sequence>
<comment type="caution">
    <text evidence="1">The sequence shown here is derived from an EMBL/GenBank/DDBJ whole genome shotgun (WGS) entry which is preliminary data.</text>
</comment>
<keyword evidence="2" id="KW-1185">Reference proteome</keyword>
<evidence type="ECO:0000313" key="2">
    <source>
        <dbReference type="Proteomes" id="UP001066276"/>
    </source>
</evidence>
<dbReference type="Proteomes" id="UP001066276">
    <property type="component" value="Chromosome 3_1"/>
</dbReference>